<keyword evidence="2" id="KW-1185">Reference proteome</keyword>
<evidence type="ECO:0000313" key="1">
    <source>
        <dbReference type="EMBL" id="GGI51200.1"/>
    </source>
</evidence>
<reference evidence="1" key="2">
    <citation type="submission" date="2020-09" db="EMBL/GenBank/DDBJ databases">
        <authorList>
            <person name="Sun Q."/>
            <person name="Sedlacek I."/>
        </authorList>
    </citation>
    <scope>NUCLEOTIDE SEQUENCE</scope>
    <source>
        <strain evidence="1">CCM 8711</strain>
    </source>
</reference>
<evidence type="ECO:0000313" key="2">
    <source>
        <dbReference type="Proteomes" id="UP000662074"/>
    </source>
</evidence>
<dbReference type="SUPFAM" id="SSF51126">
    <property type="entry name" value="Pectin lyase-like"/>
    <property type="match status" value="1"/>
</dbReference>
<comment type="caution">
    <text evidence="1">The sequence shown here is derived from an EMBL/GenBank/DDBJ whole genome shotgun (WGS) entry which is preliminary data.</text>
</comment>
<dbReference type="EMBL" id="BMDO01000006">
    <property type="protein sequence ID" value="GGI51200.1"/>
    <property type="molecule type" value="Genomic_DNA"/>
</dbReference>
<dbReference type="RefSeq" id="WP_188417072.1">
    <property type="nucleotide sequence ID" value="NZ_BMDO01000006.1"/>
</dbReference>
<name>A0A917N1R8_9SPHI</name>
<accession>A0A917N1R8</accession>
<proteinExistence type="predicted"/>
<dbReference type="AlphaFoldDB" id="A0A917N1R8"/>
<organism evidence="1 2">
    <name type="scientific">Mucilaginibacter galii</name>
    <dbReference type="NCBI Taxonomy" id="2005073"/>
    <lineage>
        <taxon>Bacteria</taxon>
        <taxon>Pseudomonadati</taxon>
        <taxon>Bacteroidota</taxon>
        <taxon>Sphingobacteriia</taxon>
        <taxon>Sphingobacteriales</taxon>
        <taxon>Sphingobacteriaceae</taxon>
        <taxon>Mucilaginibacter</taxon>
    </lineage>
</organism>
<sequence length="457" mass="48380">MANNFRYIVPANQYNAIYYVSKAGNDSNAGTTPDAPKATMSGAITAISNLSSNVAALIIVGSGTYEEAFPATSKMGSGSRIVADGNVVIRGNGSNNLNASVGAPIFDGLIIENYASISLRAGVVNCLIKNIPTINGTSGSINQNSVFVNCAIINSFAYSYCICIDCTLLAGSAINCYFNGNCYLTVSMIGMSVGNFDYNHIMGYIRNTSSGTYKNLTDFNTDFPTYNTHSLVPTLSPRFNSVPRLDFSLQFDSPMLNAASDNTKNIGGTLFGNPYVAQTAPEWQVANGAVISVTDGTPDLVISGTDLSIAPGKTRGIITSAPMRIALNPVQIEKMQYNGLLLFNKSLAGGSGTNVNVPDSNVFAGDNTTGGGNPDRLSYEMRHTDNDLMPGSDVDWLNSGITAPGNFLRYEWNTKPIFDNAGYGNGSASFNPNGITSPVSAVWIQLRVTLTNLSSNV</sequence>
<protein>
    <submittedName>
        <fullName evidence="1">Uncharacterized protein</fullName>
    </submittedName>
</protein>
<reference evidence="1" key="1">
    <citation type="journal article" date="2014" name="Int. J. Syst. Evol. Microbiol.">
        <title>Complete genome sequence of Corynebacterium casei LMG S-19264T (=DSM 44701T), isolated from a smear-ripened cheese.</title>
        <authorList>
            <consortium name="US DOE Joint Genome Institute (JGI-PGF)"/>
            <person name="Walter F."/>
            <person name="Albersmeier A."/>
            <person name="Kalinowski J."/>
            <person name="Ruckert C."/>
        </authorList>
    </citation>
    <scope>NUCLEOTIDE SEQUENCE</scope>
    <source>
        <strain evidence="1">CCM 8711</strain>
    </source>
</reference>
<dbReference type="InterPro" id="IPR011050">
    <property type="entry name" value="Pectin_lyase_fold/virulence"/>
</dbReference>
<gene>
    <name evidence="1" type="ORF">GCM10011425_24120</name>
</gene>
<dbReference type="Proteomes" id="UP000662074">
    <property type="component" value="Unassembled WGS sequence"/>
</dbReference>